<organism evidence="1 2">
    <name type="scientific">Xylaria flabelliformis</name>
    <dbReference type="NCBI Taxonomy" id="2512241"/>
    <lineage>
        <taxon>Eukaryota</taxon>
        <taxon>Fungi</taxon>
        <taxon>Dikarya</taxon>
        <taxon>Ascomycota</taxon>
        <taxon>Pezizomycotina</taxon>
        <taxon>Sordariomycetes</taxon>
        <taxon>Xylariomycetidae</taxon>
        <taxon>Xylariales</taxon>
        <taxon>Xylariaceae</taxon>
        <taxon>Xylaria</taxon>
    </lineage>
</organism>
<comment type="caution">
    <text evidence="1">The sequence shown here is derived from an EMBL/GenBank/DDBJ whole genome shotgun (WGS) entry which is preliminary data.</text>
</comment>
<gene>
    <name evidence="1" type="ORF">FHL15_008250</name>
</gene>
<reference evidence="2" key="1">
    <citation type="submission" date="2019-06" db="EMBL/GenBank/DDBJ databases">
        <title>Draft genome sequence of the griseofulvin-producing fungus Xylaria cubensis strain G536.</title>
        <authorList>
            <person name="Mead M.E."/>
            <person name="Raja H.A."/>
            <person name="Steenwyk J.L."/>
            <person name="Knowles S.L."/>
            <person name="Oberlies N.H."/>
            <person name="Rokas A."/>
        </authorList>
    </citation>
    <scope>NUCLEOTIDE SEQUENCE [LARGE SCALE GENOMIC DNA]</scope>
    <source>
        <strain evidence="2">G536</strain>
    </source>
</reference>
<dbReference type="AlphaFoldDB" id="A0A553HSC1"/>
<keyword evidence="2" id="KW-1185">Reference proteome</keyword>
<proteinExistence type="predicted"/>
<evidence type="ECO:0000313" key="2">
    <source>
        <dbReference type="Proteomes" id="UP000319160"/>
    </source>
</evidence>
<dbReference type="OrthoDB" id="4751638at2759"/>
<dbReference type="Proteomes" id="UP000319160">
    <property type="component" value="Unassembled WGS sequence"/>
</dbReference>
<accession>A0A553HSC1</accession>
<sequence length="332" mass="37946">MCSYPDSETFRVAERGYLDDQPNLLTAKVLRFQGLQASKVEYLFAHPKAEVLEFHNCYWDIGAEPIHTKTRAIKFVETTINDDRLSDILCRFPKLRSLVYFRPSDEVDTCMDMLGRELAEHGQNLEHLELYNDGLMSFATPFAYLHMLGNLKTLEMDLELLIGFLDYPREYDDDYCMDDAGFESSSEEEEETTTDYEEEKEEEINYYAGEWSLVKLLPPSLEKLTLHIEQPKLGLYFDTYERFGAKFEELIMTAAAAAAAEGSRFDKLHWVSAPRLDLVAEKLRDNNNNNNNNNNKSTTTGWVLVEEHIMTRTTPLGGAQAEADAAAGDARL</sequence>
<protein>
    <submittedName>
        <fullName evidence="1">Uncharacterized protein</fullName>
    </submittedName>
</protein>
<dbReference type="EMBL" id="VFLP01000051">
    <property type="protein sequence ID" value="TRX90846.1"/>
    <property type="molecule type" value="Genomic_DNA"/>
</dbReference>
<evidence type="ECO:0000313" key="1">
    <source>
        <dbReference type="EMBL" id="TRX90846.1"/>
    </source>
</evidence>
<name>A0A553HSC1_9PEZI</name>
<dbReference type="STRING" id="2512241.A0A553HSC1"/>